<proteinExistence type="predicted"/>
<gene>
    <name evidence="3" type="ORF">H5410_036540</name>
</gene>
<evidence type="ECO:0000256" key="1">
    <source>
        <dbReference type="SAM" id="Phobius"/>
    </source>
</evidence>
<accession>A0A9J5Y7R3</accession>
<feature type="domain" description="Putative plant transposon protein" evidence="2">
    <location>
        <begin position="11"/>
        <end position="93"/>
    </location>
</feature>
<evidence type="ECO:0000313" key="4">
    <source>
        <dbReference type="Proteomes" id="UP000824120"/>
    </source>
</evidence>
<keyword evidence="4" id="KW-1185">Reference proteome</keyword>
<keyword evidence="1" id="KW-1133">Transmembrane helix</keyword>
<organism evidence="3 4">
    <name type="scientific">Solanum commersonii</name>
    <name type="common">Commerson's wild potato</name>
    <name type="synonym">Commerson's nightshade</name>
    <dbReference type="NCBI Taxonomy" id="4109"/>
    <lineage>
        <taxon>Eukaryota</taxon>
        <taxon>Viridiplantae</taxon>
        <taxon>Streptophyta</taxon>
        <taxon>Embryophyta</taxon>
        <taxon>Tracheophyta</taxon>
        <taxon>Spermatophyta</taxon>
        <taxon>Magnoliopsida</taxon>
        <taxon>eudicotyledons</taxon>
        <taxon>Gunneridae</taxon>
        <taxon>Pentapetalae</taxon>
        <taxon>asterids</taxon>
        <taxon>lamiids</taxon>
        <taxon>Solanales</taxon>
        <taxon>Solanaceae</taxon>
        <taxon>Solanoideae</taxon>
        <taxon>Solaneae</taxon>
        <taxon>Solanum</taxon>
    </lineage>
</organism>
<evidence type="ECO:0000259" key="2">
    <source>
        <dbReference type="Pfam" id="PF20167"/>
    </source>
</evidence>
<dbReference type="InterPro" id="IPR046796">
    <property type="entry name" value="Transposase_32_dom"/>
</dbReference>
<reference evidence="3 4" key="1">
    <citation type="submission" date="2020-09" db="EMBL/GenBank/DDBJ databases">
        <title>De no assembly of potato wild relative species, Solanum commersonii.</title>
        <authorList>
            <person name="Cho K."/>
        </authorList>
    </citation>
    <scope>NUCLEOTIDE SEQUENCE [LARGE SCALE GENOMIC DNA]</scope>
    <source>
        <strain evidence="3">LZ3.2</strain>
        <tissue evidence="3">Leaf</tissue>
    </source>
</reference>
<name>A0A9J5Y7R3_SOLCO</name>
<dbReference type="Pfam" id="PF20167">
    <property type="entry name" value="Transposase_32"/>
    <property type="match status" value="1"/>
</dbReference>
<feature type="transmembrane region" description="Helical" evidence="1">
    <location>
        <begin position="46"/>
        <end position="67"/>
    </location>
</feature>
<dbReference type="OrthoDB" id="1306244at2759"/>
<dbReference type="Proteomes" id="UP000824120">
    <property type="component" value="Chromosome 7"/>
</dbReference>
<evidence type="ECO:0000313" key="3">
    <source>
        <dbReference type="EMBL" id="KAG5595308.1"/>
    </source>
</evidence>
<dbReference type="AlphaFoldDB" id="A0A9J5Y7R3"/>
<dbReference type="EMBL" id="JACXVP010000007">
    <property type="protein sequence ID" value="KAG5595308.1"/>
    <property type="molecule type" value="Genomic_DNA"/>
</dbReference>
<sequence>MSKDTDRYSILHYANFNQVARVSLNIVCSVFLLAKHTSDVTRDRVVLVYMLMKGMPINVGAVLRQYMMKFRNNMRWRFCYGELIIQFLWDEGIEDEELNMNIARSPYPICNMVDFTRTKAFDTSYSHVLST</sequence>
<protein>
    <recommendedName>
        <fullName evidence="2">Putative plant transposon protein domain-containing protein</fullName>
    </recommendedName>
</protein>
<comment type="caution">
    <text evidence="3">The sequence shown here is derived from an EMBL/GenBank/DDBJ whole genome shotgun (WGS) entry which is preliminary data.</text>
</comment>
<keyword evidence="1" id="KW-0472">Membrane</keyword>
<keyword evidence="1" id="KW-0812">Transmembrane</keyword>